<protein>
    <submittedName>
        <fullName evidence="5">AraC family transcriptional regulator</fullName>
    </submittedName>
</protein>
<proteinExistence type="predicted"/>
<dbReference type="InterPro" id="IPR050204">
    <property type="entry name" value="AraC_XylS_family_regulators"/>
</dbReference>
<dbReference type="AlphaFoldDB" id="A0A923RYI5"/>
<evidence type="ECO:0000313" key="5">
    <source>
        <dbReference type="EMBL" id="MBC5725340.1"/>
    </source>
</evidence>
<keyword evidence="2" id="KW-0238">DNA-binding</keyword>
<dbReference type="PROSITE" id="PS01124">
    <property type="entry name" value="HTH_ARAC_FAMILY_2"/>
    <property type="match status" value="1"/>
</dbReference>
<evidence type="ECO:0000313" key="6">
    <source>
        <dbReference type="Proteomes" id="UP000606499"/>
    </source>
</evidence>
<dbReference type="PANTHER" id="PTHR46796">
    <property type="entry name" value="HTH-TYPE TRANSCRIPTIONAL ACTIVATOR RHAS-RELATED"/>
    <property type="match status" value="1"/>
</dbReference>
<dbReference type="EMBL" id="JACOPL010000006">
    <property type="protein sequence ID" value="MBC5725340.1"/>
    <property type="molecule type" value="Genomic_DNA"/>
</dbReference>
<name>A0A923RYI5_9FIRM</name>
<dbReference type="Gene3D" id="1.10.10.60">
    <property type="entry name" value="Homeodomain-like"/>
    <property type="match status" value="2"/>
</dbReference>
<evidence type="ECO:0000256" key="2">
    <source>
        <dbReference type="ARBA" id="ARBA00023125"/>
    </source>
</evidence>
<dbReference type="InterPro" id="IPR009057">
    <property type="entry name" value="Homeodomain-like_sf"/>
</dbReference>
<dbReference type="SUPFAM" id="SSF46689">
    <property type="entry name" value="Homeodomain-like"/>
    <property type="match status" value="2"/>
</dbReference>
<dbReference type="SUPFAM" id="SSF51215">
    <property type="entry name" value="Regulatory protein AraC"/>
    <property type="match status" value="1"/>
</dbReference>
<dbReference type="InterPro" id="IPR037923">
    <property type="entry name" value="HTH-like"/>
</dbReference>
<dbReference type="Gene3D" id="2.60.120.10">
    <property type="entry name" value="Jelly Rolls"/>
    <property type="match status" value="1"/>
</dbReference>
<reference evidence="5" key="1">
    <citation type="submission" date="2020-08" db="EMBL/GenBank/DDBJ databases">
        <title>Genome public.</title>
        <authorList>
            <person name="Liu C."/>
            <person name="Sun Q."/>
        </authorList>
    </citation>
    <scope>NUCLEOTIDE SEQUENCE</scope>
    <source>
        <strain evidence="5">NSJ-28</strain>
    </source>
</reference>
<dbReference type="RefSeq" id="WP_107631712.1">
    <property type="nucleotide sequence ID" value="NZ_JACOPL010000006.1"/>
</dbReference>
<dbReference type="Pfam" id="PF02311">
    <property type="entry name" value="AraC_binding"/>
    <property type="match status" value="1"/>
</dbReference>
<feature type="domain" description="HTH araC/xylS-type" evidence="4">
    <location>
        <begin position="172"/>
        <end position="269"/>
    </location>
</feature>
<dbReference type="SMART" id="SM00342">
    <property type="entry name" value="HTH_ARAC"/>
    <property type="match status" value="1"/>
</dbReference>
<gene>
    <name evidence="5" type="ORF">H8S45_07695</name>
</gene>
<dbReference type="InterPro" id="IPR018060">
    <property type="entry name" value="HTH_AraC"/>
</dbReference>
<comment type="caution">
    <text evidence="5">The sequence shown here is derived from an EMBL/GenBank/DDBJ whole genome shotgun (WGS) entry which is preliminary data.</text>
</comment>
<evidence type="ECO:0000256" key="3">
    <source>
        <dbReference type="ARBA" id="ARBA00023163"/>
    </source>
</evidence>
<dbReference type="GO" id="GO:0003700">
    <property type="term" value="F:DNA-binding transcription factor activity"/>
    <property type="evidence" value="ECO:0007669"/>
    <property type="project" value="InterPro"/>
</dbReference>
<dbReference type="GO" id="GO:0043565">
    <property type="term" value="F:sequence-specific DNA binding"/>
    <property type="evidence" value="ECO:0007669"/>
    <property type="project" value="InterPro"/>
</dbReference>
<dbReference type="Proteomes" id="UP000606499">
    <property type="component" value="Unassembled WGS sequence"/>
</dbReference>
<dbReference type="Pfam" id="PF12833">
    <property type="entry name" value="HTH_18"/>
    <property type="match status" value="1"/>
</dbReference>
<evidence type="ECO:0000259" key="4">
    <source>
        <dbReference type="PROSITE" id="PS01124"/>
    </source>
</evidence>
<dbReference type="PANTHER" id="PTHR46796:SF2">
    <property type="entry name" value="TRANSCRIPTIONAL REGULATORY PROTEIN"/>
    <property type="match status" value="1"/>
</dbReference>
<evidence type="ECO:0000256" key="1">
    <source>
        <dbReference type="ARBA" id="ARBA00023015"/>
    </source>
</evidence>
<dbReference type="InterPro" id="IPR014710">
    <property type="entry name" value="RmlC-like_jellyroll"/>
</dbReference>
<keyword evidence="6" id="KW-1185">Reference proteome</keyword>
<accession>A0A923RYI5</accession>
<keyword evidence="3" id="KW-0804">Transcription</keyword>
<keyword evidence="1" id="KW-0805">Transcription regulation</keyword>
<dbReference type="CDD" id="cd07001">
    <property type="entry name" value="cupin_YbfI-like_N"/>
    <property type="match status" value="1"/>
</dbReference>
<dbReference type="InterPro" id="IPR003313">
    <property type="entry name" value="AraC-bd"/>
</dbReference>
<organism evidence="5 6">
    <name type="scientific">Agathobaculum faecis</name>
    <dbReference type="NCBI Taxonomy" id="2763013"/>
    <lineage>
        <taxon>Bacteria</taxon>
        <taxon>Bacillati</taxon>
        <taxon>Bacillota</taxon>
        <taxon>Clostridia</taxon>
        <taxon>Eubacteriales</taxon>
        <taxon>Butyricicoccaceae</taxon>
        <taxon>Agathobaculum</taxon>
    </lineage>
</organism>
<sequence>MPDESRTVCYDQVLGIEAYHLQGVVQKFPNHFHEYYVIGFIESGGRHLWCGGQEYDISAGDLVLFNPHDCHCCAPVSGEPLDYRAVNIPPDVMCRAAREITGREQPPRFTRNLLPQSELMHALRALYDALVRDAPALEKQEAFYYLLEPLLSGCTLPPAGVEPPPAQNSQIQMLCAYMEQHYADSITLDSLVSMTDFGKSYLLRLFARQVGVSPYRYLQNIRLSRAKELLEQGVPPADAACLTGYADQSHFTHYFKEFIGLTPGQYQKIFTGNDMQKER</sequence>